<dbReference type="GO" id="GO:0016787">
    <property type="term" value="F:hydrolase activity"/>
    <property type="evidence" value="ECO:0007669"/>
    <property type="project" value="UniProtKB-ARBA"/>
</dbReference>
<feature type="non-terminal residue" evidence="1">
    <location>
        <position position="122"/>
    </location>
</feature>
<organism evidence="1">
    <name type="scientific">marine metagenome</name>
    <dbReference type="NCBI Taxonomy" id="408172"/>
    <lineage>
        <taxon>unclassified sequences</taxon>
        <taxon>metagenomes</taxon>
        <taxon>ecological metagenomes</taxon>
    </lineage>
</organism>
<dbReference type="Gene3D" id="3.40.720.10">
    <property type="entry name" value="Alkaline Phosphatase, subunit A"/>
    <property type="match status" value="1"/>
</dbReference>
<dbReference type="EMBL" id="UINC01036625">
    <property type="protein sequence ID" value="SVB30885.1"/>
    <property type="molecule type" value="Genomic_DNA"/>
</dbReference>
<reference evidence="1" key="1">
    <citation type="submission" date="2018-05" db="EMBL/GenBank/DDBJ databases">
        <authorList>
            <person name="Lanie J.A."/>
            <person name="Ng W.-L."/>
            <person name="Kazmierczak K.M."/>
            <person name="Andrzejewski T.M."/>
            <person name="Davidsen T.M."/>
            <person name="Wayne K.J."/>
            <person name="Tettelin H."/>
            <person name="Glass J.I."/>
            <person name="Rusch D."/>
            <person name="Podicherti R."/>
            <person name="Tsui H.-C.T."/>
            <person name="Winkler M.E."/>
        </authorList>
    </citation>
    <scope>NUCLEOTIDE SEQUENCE</scope>
</reference>
<accession>A0A382CXT1</accession>
<gene>
    <name evidence="1" type="ORF">METZ01_LOCUS183739</name>
</gene>
<dbReference type="InterPro" id="IPR002591">
    <property type="entry name" value="Phosphodiest/P_Trfase"/>
</dbReference>
<dbReference type="PANTHER" id="PTHR10151:SF120">
    <property type="entry name" value="BIS(5'-ADENOSYL)-TRIPHOSPHATASE"/>
    <property type="match status" value="1"/>
</dbReference>
<proteinExistence type="predicted"/>
<dbReference type="InterPro" id="IPR017850">
    <property type="entry name" value="Alkaline_phosphatase_core_sf"/>
</dbReference>
<dbReference type="PANTHER" id="PTHR10151">
    <property type="entry name" value="ECTONUCLEOTIDE PYROPHOSPHATASE/PHOSPHODIESTERASE"/>
    <property type="match status" value="1"/>
</dbReference>
<evidence type="ECO:0008006" key="2">
    <source>
        <dbReference type="Google" id="ProtNLM"/>
    </source>
</evidence>
<name>A0A382CXT1_9ZZZZ</name>
<dbReference type="AlphaFoldDB" id="A0A382CXT1"/>
<dbReference type="SUPFAM" id="SSF53649">
    <property type="entry name" value="Alkaline phosphatase-like"/>
    <property type="match status" value="1"/>
</dbReference>
<dbReference type="Pfam" id="PF01663">
    <property type="entry name" value="Phosphodiest"/>
    <property type="match status" value="1"/>
</dbReference>
<sequence>MLKISIYSIIISISALIYAENDQYVLLVSMDGFRADYLDLTDTPNFDKLSNNGIRSEGLKPVFISKTFPNHYSIATGMYVENHGLIANSFFASDLDKYYSMRDRETVENGNFYGGEPIWVTA</sequence>
<protein>
    <recommendedName>
        <fullName evidence="2">Alkaline phosphatase family protein</fullName>
    </recommendedName>
</protein>
<evidence type="ECO:0000313" key="1">
    <source>
        <dbReference type="EMBL" id="SVB30885.1"/>
    </source>
</evidence>